<evidence type="ECO:0000313" key="1">
    <source>
        <dbReference type="EMBL" id="CAG7729626.1"/>
    </source>
</evidence>
<dbReference type="Proteomes" id="UP000708208">
    <property type="component" value="Unassembled WGS sequence"/>
</dbReference>
<accession>A0A8J2KQA6</accession>
<proteinExistence type="predicted"/>
<comment type="caution">
    <text evidence="1">The sequence shown here is derived from an EMBL/GenBank/DDBJ whole genome shotgun (WGS) entry which is preliminary data.</text>
</comment>
<name>A0A8J2KQA6_9HEXA</name>
<dbReference type="EMBL" id="CAJVCH010181615">
    <property type="protein sequence ID" value="CAG7729626.1"/>
    <property type="molecule type" value="Genomic_DNA"/>
</dbReference>
<gene>
    <name evidence="1" type="ORF">AFUS01_LOCUS18324</name>
</gene>
<keyword evidence="2" id="KW-1185">Reference proteome</keyword>
<protein>
    <submittedName>
        <fullName evidence="1">Uncharacterized protein</fullName>
    </submittedName>
</protein>
<dbReference type="AlphaFoldDB" id="A0A8J2KQA6"/>
<sequence>MALKLEILGDKNTTGISSNNITQLPLSHPLRLHTCSGTSTNDYHKSQDFRFRGELPNASFCDTESLHPVNTIYGGSIQLIGSLQNMVTSSTFNRAD</sequence>
<evidence type="ECO:0000313" key="2">
    <source>
        <dbReference type="Proteomes" id="UP000708208"/>
    </source>
</evidence>
<organism evidence="1 2">
    <name type="scientific">Allacma fusca</name>
    <dbReference type="NCBI Taxonomy" id="39272"/>
    <lineage>
        <taxon>Eukaryota</taxon>
        <taxon>Metazoa</taxon>
        <taxon>Ecdysozoa</taxon>
        <taxon>Arthropoda</taxon>
        <taxon>Hexapoda</taxon>
        <taxon>Collembola</taxon>
        <taxon>Symphypleona</taxon>
        <taxon>Sminthuridae</taxon>
        <taxon>Allacma</taxon>
    </lineage>
</organism>
<reference evidence="1" key="1">
    <citation type="submission" date="2021-06" db="EMBL/GenBank/DDBJ databases">
        <authorList>
            <person name="Hodson N. C."/>
            <person name="Mongue J. A."/>
            <person name="Jaron S. K."/>
        </authorList>
    </citation>
    <scope>NUCLEOTIDE SEQUENCE</scope>
</reference>